<accession>A0A2U3NGL3</accession>
<dbReference type="OrthoDB" id="5447244at2"/>
<dbReference type="STRING" id="1841859.GCA_900157385_04169"/>
<keyword evidence="3" id="KW-1185">Reference proteome</keyword>
<evidence type="ECO:0000313" key="2">
    <source>
        <dbReference type="EMBL" id="SPM30659.1"/>
    </source>
</evidence>
<sequence>MNGSMRGPQLAELLGRSARAAFDELDRLDADTLLRENLEVLVHGLLARHVPEPVSVDWTAVSGTPVQEMTIERTTMEFGERRDYRIPGRRITISWPLTGTAEILRRQASQFTLGPDRGTIRDDSVQLAIESPELSTEFVERQMAEVREDVDRRIGWANHDVAVHRTAVERELKQAAEARRARITENRRISAALNIPITPTGVQRPPVPARRRQVPLQQRRASAEFTPEPVLDEAIYQDILDVVENWARSLERTCTPPIRALGEEALRDLLLGTLNGYWRGAAGGELFNGEGKTDILIREDGRNAFIAECKVWGGASRATAALDQLLSYLVWRDTKAALIVFIKNTKASDIIGRLHQAVREHPRHLLTVHATDDERRADYVFSADDGDRRIELAVIPVVLPADAA</sequence>
<evidence type="ECO:0000313" key="3">
    <source>
        <dbReference type="Proteomes" id="UP000241595"/>
    </source>
</evidence>
<reference evidence="2 3" key="1">
    <citation type="submission" date="2017-01" db="EMBL/GenBank/DDBJ databases">
        <authorList>
            <consortium name="Urmite Genomes"/>
        </authorList>
    </citation>
    <scope>NUCLEOTIDE SEQUENCE [LARGE SCALE GENOMIC DNA]</scope>
    <source>
        <strain evidence="2 3">AB308</strain>
    </source>
</reference>
<evidence type="ECO:0000256" key="1">
    <source>
        <dbReference type="SAM" id="MobiDB-lite"/>
    </source>
</evidence>
<feature type="region of interest" description="Disordered" evidence="1">
    <location>
        <begin position="199"/>
        <end position="221"/>
    </location>
</feature>
<dbReference type="Proteomes" id="UP000241595">
    <property type="component" value="Unassembled WGS sequence"/>
</dbReference>
<dbReference type="RefSeq" id="WP_077101754.1">
    <property type="nucleotide sequence ID" value="NZ_LT717701.1"/>
</dbReference>
<name>A0A2U3NGL3_9MYCO</name>
<protein>
    <submittedName>
        <fullName evidence="2">Uncharacterized protein</fullName>
    </submittedName>
</protein>
<dbReference type="EMBL" id="FTRV01000015">
    <property type="protein sequence ID" value="SPM30659.1"/>
    <property type="molecule type" value="Genomic_DNA"/>
</dbReference>
<gene>
    <name evidence="2" type="ORF">MTAB308_4168</name>
</gene>
<organism evidence="2 3">
    <name type="scientific">Mycobacterium terramassiliense</name>
    <dbReference type="NCBI Taxonomy" id="1841859"/>
    <lineage>
        <taxon>Bacteria</taxon>
        <taxon>Bacillati</taxon>
        <taxon>Actinomycetota</taxon>
        <taxon>Actinomycetes</taxon>
        <taxon>Mycobacteriales</taxon>
        <taxon>Mycobacteriaceae</taxon>
        <taxon>Mycobacterium</taxon>
    </lineage>
</organism>
<dbReference type="AlphaFoldDB" id="A0A2U3NGL3"/>
<proteinExistence type="predicted"/>